<evidence type="ECO:0000256" key="5">
    <source>
        <dbReference type="PIRSR" id="PIRSR605493-1"/>
    </source>
</evidence>
<dbReference type="PANTHER" id="PTHR33254:SF4">
    <property type="entry name" value="4-HYDROXY-4-METHYL-2-OXOGLUTARATE ALDOLASE 3-RELATED"/>
    <property type="match status" value="1"/>
</dbReference>
<dbReference type="PANTHER" id="PTHR33254">
    <property type="entry name" value="4-HYDROXY-4-METHYL-2-OXOGLUTARATE ALDOLASE 3-RELATED"/>
    <property type="match status" value="1"/>
</dbReference>
<dbReference type="OrthoDB" id="9812532at2"/>
<dbReference type="NCBIfam" id="NF004850">
    <property type="entry name" value="PRK06201.1"/>
    <property type="match status" value="1"/>
</dbReference>
<dbReference type="CDD" id="cd16841">
    <property type="entry name" value="RraA_family"/>
    <property type="match status" value="1"/>
</dbReference>
<protein>
    <recommendedName>
        <fullName evidence="2">Putative 4-hydroxy-4-methyl-2-oxoglutarate aldolase</fullName>
    </recommendedName>
    <alternativeName>
        <fullName evidence="3">Regulator of ribonuclease activity homolog</fullName>
    </alternativeName>
    <alternativeName>
        <fullName evidence="4">RraA-like protein</fullName>
    </alternativeName>
</protein>
<keyword evidence="6" id="KW-0489">Methyltransferase</keyword>
<reference evidence="6 7" key="1">
    <citation type="submission" date="2015-12" db="EMBL/GenBank/DDBJ databases">
        <authorList>
            <person name="Shamseldin A."/>
            <person name="Moawad H."/>
            <person name="Abd El-Rahim W.M."/>
            <person name="Sadowsky M.J."/>
        </authorList>
    </citation>
    <scope>NUCLEOTIDE SEQUENCE [LARGE SCALE GENOMIC DNA]</scope>
    <source>
        <strain evidence="6 7">SJ5A-1</strain>
    </source>
</reference>
<keyword evidence="5" id="KW-0479">Metal-binding</keyword>
<evidence type="ECO:0000256" key="3">
    <source>
        <dbReference type="ARBA" id="ARBA00029596"/>
    </source>
</evidence>
<feature type="binding site" evidence="5">
    <location>
        <begin position="96"/>
        <end position="99"/>
    </location>
    <ligand>
        <name>substrate</name>
    </ligand>
</feature>
<feature type="binding site" evidence="5">
    <location>
        <position position="118"/>
    </location>
    <ligand>
        <name>substrate</name>
    </ligand>
</feature>
<evidence type="ECO:0000256" key="4">
    <source>
        <dbReference type="ARBA" id="ARBA00030169"/>
    </source>
</evidence>
<organism evidence="6 7">
    <name type="scientific">Pseudoponticoccus marisrubri</name>
    <dbReference type="NCBI Taxonomy" id="1685382"/>
    <lineage>
        <taxon>Bacteria</taxon>
        <taxon>Pseudomonadati</taxon>
        <taxon>Pseudomonadota</taxon>
        <taxon>Alphaproteobacteria</taxon>
        <taxon>Rhodobacterales</taxon>
        <taxon>Roseobacteraceae</taxon>
        <taxon>Pseudoponticoccus</taxon>
    </lineage>
</organism>
<dbReference type="GO" id="GO:0046872">
    <property type="term" value="F:metal ion binding"/>
    <property type="evidence" value="ECO:0007669"/>
    <property type="project" value="UniProtKB-KW"/>
</dbReference>
<gene>
    <name evidence="6" type="ORF">AVJ23_19920</name>
</gene>
<dbReference type="SUPFAM" id="SSF89562">
    <property type="entry name" value="RraA-like"/>
    <property type="match status" value="1"/>
</dbReference>
<feature type="binding site" evidence="5">
    <location>
        <position position="119"/>
    </location>
    <ligand>
        <name>Mg(2+)</name>
        <dbReference type="ChEBI" id="CHEBI:18420"/>
    </ligand>
</feature>
<dbReference type="GO" id="GO:0032259">
    <property type="term" value="P:methylation"/>
    <property type="evidence" value="ECO:0007669"/>
    <property type="project" value="UniProtKB-KW"/>
</dbReference>
<evidence type="ECO:0000313" key="7">
    <source>
        <dbReference type="Proteomes" id="UP000054396"/>
    </source>
</evidence>
<comment type="cofactor">
    <cofactor evidence="1">
        <name>a divalent metal cation</name>
        <dbReference type="ChEBI" id="CHEBI:60240"/>
    </cofactor>
</comment>
<dbReference type="GO" id="GO:0008168">
    <property type="term" value="F:methyltransferase activity"/>
    <property type="evidence" value="ECO:0007669"/>
    <property type="project" value="UniProtKB-KW"/>
</dbReference>
<keyword evidence="7" id="KW-1185">Reference proteome</keyword>
<accession>A0A0W7WEK9</accession>
<dbReference type="InterPro" id="IPR036704">
    <property type="entry name" value="RraA/RraA-like_sf"/>
</dbReference>
<dbReference type="Pfam" id="PF03737">
    <property type="entry name" value="RraA-like"/>
    <property type="match status" value="1"/>
</dbReference>
<dbReference type="InterPro" id="IPR005493">
    <property type="entry name" value="RraA/RraA-like"/>
</dbReference>
<dbReference type="STRING" id="1685382.AVJ23_19920"/>
<comment type="caution">
    <text evidence="6">The sequence shown here is derived from an EMBL/GenBank/DDBJ whole genome shotgun (WGS) entry which is preliminary data.</text>
</comment>
<dbReference type="RefSeq" id="WP_058863991.1">
    <property type="nucleotide sequence ID" value="NZ_LPXO01000019.1"/>
</dbReference>
<dbReference type="AlphaFoldDB" id="A0A0W7WEK9"/>
<dbReference type="Proteomes" id="UP000054396">
    <property type="component" value="Unassembled WGS sequence"/>
</dbReference>
<evidence type="ECO:0000313" key="6">
    <source>
        <dbReference type="EMBL" id="KUF08959.1"/>
    </source>
</evidence>
<sequence>MIGFRVHARATSASPEMITAFRDLPVANVSDVMHRMTAAGSRLRPFHDGSPLAGAAVTVRTRPGDNLMIHKAIDISGPNDVIVVDGGGDMTNALIGELMVAHATQRGIAGFVLHGAIRDVDCIGRQSMPVFAAGVTHRGPYKDGPGEINVPIAIAGMTIDPGDLVIGDADGVVAVPHSGLDDVLEAAKRKSDAERKQMEKTLNGTLDRSWVDRVLEERGCAFEDA</sequence>
<keyword evidence="5" id="KW-0460">Magnesium</keyword>
<keyword evidence="6" id="KW-0808">Transferase</keyword>
<proteinExistence type="predicted"/>
<dbReference type="EMBL" id="LPXO01000019">
    <property type="protein sequence ID" value="KUF08959.1"/>
    <property type="molecule type" value="Genomic_DNA"/>
</dbReference>
<comment type="cofactor">
    <cofactor evidence="5">
        <name>Mg(2+)</name>
        <dbReference type="ChEBI" id="CHEBI:18420"/>
    </cofactor>
</comment>
<evidence type="ECO:0000256" key="2">
    <source>
        <dbReference type="ARBA" id="ARBA00016549"/>
    </source>
</evidence>
<name>A0A0W7WEK9_9RHOB</name>
<evidence type="ECO:0000256" key="1">
    <source>
        <dbReference type="ARBA" id="ARBA00001968"/>
    </source>
</evidence>
<dbReference type="Gene3D" id="3.50.30.40">
    <property type="entry name" value="Ribonuclease E inhibitor RraA/RraA-like"/>
    <property type="match status" value="1"/>
</dbReference>